<dbReference type="PROSITE" id="PS50994">
    <property type="entry name" value="INTEGRASE"/>
    <property type="match status" value="1"/>
</dbReference>
<dbReference type="PANTHER" id="PTHR42648">
    <property type="entry name" value="TRANSPOSASE, PUTATIVE-RELATED"/>
    <property type="match status" value="1"/>
</dbReference>
<reference evidence="4" key="1">
    <citation type="submission" date="2018-05" db="EMBL/GenBank/DDBJ databases">
        <title>Draft genome of Mucuna pruriens seed.</title>
        <authorList>
            <person name="Nnadi N.E."/>
            <person name="Vos R."/>
            <person name="Hasami M.H."/>
            <person name="Devisetty U.K."/>
            <person name="Aguiy J.C."/>
        </authorList>
    </citation>
    <scope>NUCLEOTIDE SEQUENCE [LARGE SCALE GENOMIC DNA]</scope>
    <source>
        <strain evidence="4">JCA_2017</strain>
    </source>
</reference>
<dbReference type="PROSITE" id="PS50158">
    <property type="entry name" value="ZF_CCHC"/>
    <property type="match status" value="1"/>
</dbReference>
<feature type="domain" description="Integrase catalytic" evidence="3">
    <location>
        <begin position="100"/>
        <end position="243"/>
    </location>
</feature>
<dbReference type="InterPro" id="IPR036875">
    <property type="entry name" value="Znf_CCHC_sf"/>
</dbReference>
<evidence type="ECO:0000256" key="1">
    <source>
        <dbReference type="PROSITE-ProRule" id="PRU00047"/>
    </source>
</evidence>
<dbReference type="GO" id="GO:0003676">
    <property type="term" value="F:nucleic acid binding"/>
    <property type="evidence" value="ECO:0007669"/>
    <property type="project" value="InterPro"/>
</dbReference>
<proteinExistence type="predicted"/>
<evidence type="ECO:0000259" key="3">
    <source>
        <dbReference type="PROSITE" id="PS50994"/>
    </source>
</evidence>
<dbReference type="GO" id="GO:0015074">
    <property type="term" value="P:DNA integration"/>
    <property type="evidence" value="ECO:0007669"/>
    <property type="project" value="InterPro"/>
</dbReference>
<dbReference type="SUPFAM" id="SSF57756">
    <property type="entry name" value="Retrovirus zinc finger-like domains"/>
    <property type="match status" value="1"/>
</dbReference>
<keyword evidence="5" id="KW-1185">Reference proteome</keyword>
<dbReference type="Gene3D" id="3.30.420.10">
    <property type="entry name" value="Ribonuclease H-like superfamily/Ribonuclease H"/>
    <property type="match status" value="1"/>
</dbReference>
<dbReference type="OrthoDB" id="1935113at2759"/>
<dbReference type="AlphaFoldDB" id="A0A371HN91"/>
<dbReference type="InterPro" id="IPR001878">
    <property type="entry name" value="Znf_CCHC"/>
</dbReference>
<keyword evidence="1" id="KW-0862">Zinc</keyword>
<feature type="domain" description="CCHC-type" evidence="2">
    <location>
        <begin position="90"/>
        <end position="105"/>
    </location>
</feature>
<dbReference type="GO" id="GO:0008270">
    <property type="term" value="F:zinc ion binding"/>
    <property type="evidence" value="ECO:0007669"/>
    <property type="project" value="UniProtKB-KW"/>
</dbReference>
<dbReference type="Gene3D" id="4.10.60.10">
    <property type="entry name" value="Zinc finger, CCHC-type"/>
    <property type="match status" value="1"/>
</dbReference>
<keyword evidence="1" id="KW-0863">Zinc-finger</keyword>
<keyword evidence="1" id="KW-0479">Metal-binding</keyword>
<gene>
    <name evidence="4" type="ORF">CR513_12065</name>
</gene>
<evidence type="ECO:0000259" key="2">
    <source>
        <dbReference type="PROSITE" id="PS50158"/>
    </source>
</evidence>
<protein>
    <recommendedName>
        <fullName evidence="6">Retrovirus-related Pol polyprotein from transposon TNT 1-94</fullName>
    </recommendedName>
</protein>
<dbReference type="InterPro" id="IPR036397">
    <property type="entry name" value="RNaseH_sf"/>
</dbReference>
<accession>A0A371HN91</accession>
<comment type="caution">
    <text evidence="4">The sequence shown here is derived from an EMBL/GenBank/DDBJ whole genome shotgun (WGS) entry which is preliminary data.</text>
</comment>
<dbReference type="Proteomes" id="UP000257109">
    <property type="component" value="Unassembled WGS sequence"/>
</dbReference>
<dbReference type="SMART" id="SM00343">
    <property type="entry name" value="ZnF_C2HC"/>
    <property type="match status" value="1"/>
</dbReference>
<evidence type="ECO:0008006" key="6">
    <source>
        <dbReference type="Google" id="ProtNLM"/>
    </source>
</evidence>
<dbReference type="Pfam" id="PF00098">
    <property type="entry name" value="zf-CCHC"/>
    <property type="match status" value="1"/>
</dbReference>
<evidence type="ECO:0000313" key="5">
    <source>
        <dbReference type="Proteomes" id="UP000257109"/>
    </source>
</evidence>
<dbReference type="InterPro" id="IPR012337">
    <property type="entry name" value="RNaseH-like_sf"/>
</dbReference>
<dbReference type="EMBL" id="QJKJ01002118">
    <property type="protein sequence ID" value="RDY04247.1"/>
    <property type="molecule type" value="Genomic_DNA"/>
</dbReference>
<dbReference type="InterPro" id="IPR001584">
    <property type="entry name" value="Integrase_cat-core"/>
</dbReference>
<feature type="non-terminal residue" evidence="4">
    <location>
        <position position="1"/>
    </location>
</feature>
<organism evidence="4 5">
    <name type="scientific">Mucuna pruriens</name>
    <name type="common">Velvet bean</name>
    <name type="synonym">Dolichos pruriens</name>
    <dbReference type="NCBI Taxonomy" id="157652"/>
    <lineage>
        <taxon>Eukaryota</taxon>
        <taxon>Viridiplantae</taxon>
        <taxon>Streptophyta</taxon>
        <taxon>Embryophyta</taxon>
        <taxon>Tracheophyta</taxon>
        <taxon>Spermatophyta</taxon>
        <taxon>Magnoliopsida</taxon>
        <taxon>eudicotyledons</taxon>
        <taxon>Gunneridae</taxon>
        <taxon>Pentapetalae</taxon>
        <taxon>rosids</taxon>
        <taxon>fabids</taxon>
        <taxon>Fabales</taxon>
        <taxon>Fabaceae</taxon>
        <taxon>Papilionoideae</taxon>
        <taxon>50 kb inversion clade</taxon>
        <taxon>NPAAA clade</taxon>
        <taxon>indigoferoid/millettioid clade</taxon>
        <taxon>Phaseoleae</taxon>
        <taxon>Mucuna</taxon>
    </lineage>
</organism>
<dbReference type="SUPFAM" id="SSF53098">
    <property type="entry name" value="Ribonuclease H-like"/>
    <property type="match status" value="1"/>
</dbReference>
<evidence type="ECO:0000313" key="4">
    <source>
        <dbReference type="EMBL" id="RDY04247.1"/>
    </source>
</evidence>
<dbReference type="PANTHER" id="PTHR42648:SF28">
    <property type="entry name" value="TRANSPOSON-ENCODED PROTEIN WITH RIBONUCLEASE H-LIKE AND RETROVIRUS ZINC FINGER-LIKE DOMAINS"/>
    <property type="match status" value="1"/>
</dbReference>
<name>A0A371HN91_MUCPR</name>
<dbReference type="InterPro" id="IPR039537">
    <property type="entry name" value="Retrotran_Ty1/copia-like"/>
</dbReference>
<sequence length="243" mass="28311">MEGSRRDSSKLYGFRSSTSDAFRDSILESQSAIKFLEEIEQFFAKNEKAETSNLLGKAQITQNKKRKKIKGVAKGSSQRKKLKKNEEFTCYFCKKSGHMKKQCPKYAAWRVKKDTWWLDSRATTHISLTMQGFLWSRPPNDYERFIFVGDDNKVAVETSSSLLKLKLNFNFERKFKAIKSDRGGEYYDRYDRSREQRPGPFALFLKECGIVPQYTMPGKPSMNGVAERRNWTLKDMSHFGEKL</sequence>